<evidence type="ECO:0000259" key="3">
    <source>
        <dbReference type="PROSITE" id="PS50892"/>
    </source>
</evidence>
<keyword evidence="5" id="KW-1185">Reference proteome</keyword>
<keyword evidence="4" id="KW-0675">Receptor</keyword>
<keyword evidence="2" id="KW-1133">Transmembrane helix</keyword>
<dbReference type="Pfam" id="PF00957">
    <property type="entry name" value="Synaptobrevin"/>
    <property type="match status" value="1"/>
</dbReference>
<keyword evidence="2" id="KW-0812">Transmembrane</keyword>
<proteinExistence type="predicted"/>
<protein>
    <submittedName>
        <fullName evidence="4">Vesicle membrane receptor protein (V-SNARE)</fullName>
    </submittedName>
</protein>
<gene>
    <name evidence="4" type="primary">SNC2_1</name>
    <name evidence="4" type="ORF">K7432_001359</name>
</gene>
<dbReference type="InterPro" id="IPR001388">
    <property type="entry name" value="Synaptobrevin-like"/>
</dbReference>
<dbReference type="Gene3D" id="1.20.5.110">
    <property type="match status" value="1"/>
</dbReference>
<sequence length="77" mass="8752">MQENVNRVMERGEDLDALGNKAADLESGALQFSQRANHFREYMWCKNDKLKLLSSAILLLVILAIIIPIVITKHSTR</sequence>
<dbReference type="PROSITE" id="PS50892">
    <property type="entry name" value="V_SNARE"/>
    <property type="match status" value="1"/>
</dbReference>
<dbReference type="InterPro" id="IPR042855">
    <property type="entry name" value="V_SNARE_CC"/>
</dbReference>
<evidence type="ECO:0000313" key="5">
    <source>
        <dbReference type="Proteomes" id="UP001479436"/>
    </source>
</evidence>
<dbReference type="PRINTS" id="PR00219">
    <property type="entry name" value="SYNAPTOBREVN"/>
</dbReference>
<accession>A0ABR2W9Q7</accession>
<evidence type="ECO:0000256" key="1">
    <source>
        <dbReference type="PROSITE-ProRule" id="PRU00290"/>
    </source>
</evidence>
<dbReference type="InterPro" id="IPR042887">
    <property type="entry name" value="VAMP4"/>
</dbReference>
<reference evidence="4 5" key="1">
    <citation type="submission" date="2023-04" db="EMBL/GenBank/DDBJ databases">
        <title>Genome of Basidiobolus ranarum AG-B5.</title>
        <authorList>
            <person name="Stajich J.E."/>
            <person name="Carter-House D."/>
            <person name="Gryganskyi A."/>
        </authorList>
    </citation>
    <scope>NUCLEOTIDE SEQUENCE [LARGE SCALE GENOMIC DNA]</scope>
    <source>
        <strain evidence="4 5">AG-B5</strain>
    </source>
</reference>
<keyword evidence="2" id="KW-0472">Membrane</keyword>
<feature type="domain" description="V-SNARE coiled-coil homology" evidence="3">
    <location>
        <begin position="1"/>
        <end position="46"/>
    </location>
</feature>
<dbReference type="PANTHER" id="PTHR46897:SF1">
    <property type="entry name" value="VESICLE-ASSOCIATED MEMBRANE PROTEIN 4"/>
    <property type="match status" value="1"/>
</dbReference>
<feature type="transmembrane region" description="Helical" evidence="2">
    <location>
        <begin position="52"/>
        <end position="71"/>
    </location>
</feature>
<organism evidence="4 5">
    <name type="scientific">Basidiobolus ranarum</name>
    <dbReference type="NCBI Taxonomy" id="34480"/>
    <lineage>
        <taxon>Eukaryota</taxon>
        <taxon>Fungi</taxon>
        <taxon>Fungi incertae sedis</taxon>
        <taxon>Zoopagomycota</taxon>
        <taxon>Entomophthoromycotina</taxon>
        <taxon>Basidiobolomycetes</taxon>
        <taxon>Basidiobolales</taxon>
        <taxon>Basidiobolaceae</taxon>
        <taxon>Basidiobolus</taxon>
    </lineage>
</organism>
<evidence type="ECO:0000256" key="2">
    <source>
        <dbReference type="SAM" id="Phobius"/>
    </source>
</evidence>
<dbReference type="PANTHER" id="PTHR46897">
    <property type="entry name" value="VESICLE-ASSOCIATED MEMBRANE PROTEIN 4"/>
    <property type="match status" value="1"/>
</dbReference>
<evidence type="ECO:0000313" key="4">
    <source>
        <dbReference type="EMBL" id="KAK9728043.1"/>
    </source>
</evidence>
<dbReference type="Proteomes" id="UP001479436">
    <property type="component" value="Unassembled WGS sequence"/>
</dbReference>
<dbReference type="EMBL" id="JASJQH010006905">
    <property type="protein sequence ID" value="KAK9728043.1"/>
    <property type="molecule type" value="Genomic_DNA"/>
</dbReference>
<keyword evidence="1" id="KW-0175">Coiled coil</keyword>
<dbReference type="SUPFAM" id="SSF58038">
    <property type="entry name" value="SNARE fusion complex"/>
    <property type="match status" value="1"/>
</dbReference>
<name>A0ABR2W9Q7_9FUNG</name>
<comment type="caution">
    <text evidence="4">The sequence shown here is derived from an EMBL/GenBank/DDBJ whole genome shotgun (WGS) entry which is preliminary data.</text>
</comment>